<dbReference type="SUPFAM" id="SSF52540">
    <property type="entry name" value="P-loop containing nucleoside triphosphate hydrolases"/>
    <property type="match status" value="1"/>
</dbReference>
<dbReference type="Pfam" id="PF04313">
    <property type="entry name" value="HSDR_N"/>
    <property type="match status" value="1"/>
</dbReference>
<dbReference type="Pfam" id="PF08463">
    <property type="entry name" value="EcoEI_R_C"/>
    <property type="match status" value="1"/>
</dbReference>
<dbReference type="AlphaFoldDB" id="A0A6J7G438"/>
<dbReference type="GO" id="GO:0009307">
    <property type="term" value="P:DNA restriction-modification system"/>
    <property type="evidence" value="ECO:0007669"/>
    <property type="project" value="UniProtKB-KW"/>
</dbReference>
<dbReference type="GO" id="GO:0005829">
    <property type="term" value="C:cytosol"/>
    <property type="evidence" value="ECO:0007669"/>
    <property type="project" value="TreeGrafter"/>
</dbReference>
<sequence>MQNLRKISLRKSVGVAVREYPLGKDAVDYLLFVDGKAIGTIEAKAQGLTLSGVETQSRRYTDGFSALPDAKRPKSWLWPERLPFHYITTGDETLFESLRDPRPRTREVFGFHRPEWLRHLAEKSSLRQGIHNMPPLIKDDLRKSQIDAIGGLEASVRDDRPRALVEMTMGGGKTIAAVAHAYRLLSHAGAQRILFLVDRRGLAQQAVDEFTNWQTPEGRKFGELFVVQRLTGPVINEASNVVVTTIQRLYAMLQGNEDFDETREDVSAWELDDSASPQLEVAYQSKVPIETFDYIFIDECHRSIYGRWGQVLDYFDAFQTGLSATPAKQTYGYFSTNVIDGSTKPNVVSRYTHDESVLDGVNVDFKVFRIKTQIGETGSTISGGEWIKLRDKRTRKLRAEQLDEDFEYDAAKVNTAVVAEDQLRTVVRAFKDNLPTMFPGRETVPKTVVFCRDDTHAEDVVKVIREEFAEGSDFARKITYLTGNSQQAIQDFRTDPRFRIAVSVDQISTGTDIKAVECLLFLRNVKSRLLFEQMKGRGVRTIQPADLRAVTGDATAKTHFVLVDAVGVTDSEQAWVAAPPLDREPSIPLTELLGTLAQGVDHDDLLTTVASRLSALAGRLTGDEEAAIKQMTGGEGLRDIARSLVQAVSPERQLDLAHDLAQAAGEPLPAEPTTDEEQALVARYVEKAREQLVHAATEHLADGEVRETILAIQRNAEQVIDRQSVDAVLGAEFVDDGKAKSVVESWEKFVEEHHDEYVALAAHYGQPQKRRLSYDDIKALSLAISVPPHNLTPTRLWEAYAALEKTRVRGSGERKLVDLVSIIRFTTEQADELEPLADLVRLRYDLWLEEQSSAGRSFTPEQRRWLDMVADQIATSLSIEKQDFDEFPFRDRGGLIAAHRAFAGGLDDVLAELNEKLARA</sequence>
<dbReference type="GO" id="GO:0005524">
    <property type="term" value="F:ATP binding"/>
    <property type="evidence" value="ECO:0007669"/>
    <property type="project" value="UniProtKB-KW"/>
</dbReference>
<dbReference type="GO" id="GO:0003677">
    <property type="term" value="F:DNA binding"/>
    <property type="evidence" value="ECO:0007669"/>
    <property type="project" value="UniProtKB-KW"/>
</dbReference>
<dbReference type="Pfam" id="PF00271">
    <property type="entry name" value="Helicase_C"/>
    <property type="match status" value="1"/>
</dbReference>
<organism evidence="2">
    <name type="scientific">freshwater metagenome</name>
    <dbReference type="NCBI Taxonomy" id="449393"/>
    <lineage>
        <taxon>unclassified sequences</taxon>
        <taxon>metagenomes</taxon>
        <taxon>ecological metagenomes</taxon>
    </lineage>
</organism>
<feature type="domain" description="Helicase ATP-binding" evidence="1">
    <location>
        <begin position="154"/>
        <end position="344"/>
    </location>
</feature>
<name>A0A6J7G438_9ZZZZ</name>
<protein>
    <submittedName>
        <fullName evidence="2">Unannotated protein</fullName>
    </submittedName>
</protein>
<dbReference type="InterPro" id="IPR001650">
    <property type="entry name" value="Helicase_C-like"/>
</dbReference>
<dbReference type="InterPro" id="IPR050742">
    <property type="entry name" value="Helicase_Restrict-Modif_Enz"/>
</dbReference>
<gene>
    <name evidence="2" type="ORF">UFOPK3564_00681</name>
</gene>
<dbReference type="InterPro" id="IPR013670">
    <property type="entry name" value="EcoEI_R_C_dom"/>
</dbReference>
<dbReference type="SMART" id="SM00487">
    <property type="entry name" value="DEXDc"/>
    <property type="match status" value="1"/>
</dbReference>
<dbReference type="PROSITE" id="PS51192">
    <property type="entry name" value="HELICASE_ATP_BIND_1"/>
    <property type="match status" value="1"/>
</dbReference>
<dbReference type="Gene3D" id="3.40.50.300">
    <property type="entry name" value="P-loop containing nucleotide triphosphate hydrolases"/>
    <property type="match status" value="2"/>
</dbReference>
<proteinExistence type="predicted"/>
<accession>A0A6J7G438</accession>
<dbReference type="Pfam" id="PF04851">
    <property type="entry name" value="ResIII"/>
    <property type="match status" value="1"/>
</dbReference>
<dbReference type="InterPro" id="IPR027417">
    <property type="entry name" value="P-loop_NTPase"/>
</dbReference>
<dbReference type="PANTHER" id="PTHR47396">
    <property type="entry name" value="TYPE I RESTRICTION ENZYME ECOKI R PROTEIN"/>
    <property type="match status" value="1"/>
</dbReference>
<reference evidence="2" key="1">
    <citation type="submission" date="2020-05" db="EMBL/GenBank/DDBJ databases">
        <authorList>
            <person name="Chiriac C."/>
            <person name="Salcher M."/>
            <person name="Ghai R."/>
            <person name="Kavagutti S V."/>
        </authorList>
    </citation>
    <scope>NUCLEOTIDE SEQUENCE</scope>
</reference>
<evidence type="ECO:0000313" key="2">
    <source>
        <dbReference type="EMBL" id="CAB4902791.1"/>
    </source>
</evidence>
<dbReference type="InterPro" id="IPR007409">
    <property type="entry name" value="Restrct_endonuc_type1_HsdR_N"/>
</dbReference>
<dbReference type="GO" id="GO:0009035">
    <property type="term" value="F:type I site-specific deoxyribonuclease activity"/>
    <property type="evidence" value="ECO:0007669"/>
    <property type="project" value="UniProtKB-EC"/>
</dbReference>
<dbReference type="CDD" id="cd18799">
    <property type="entry name" value="SF2_C_EcoAI-like"/>
    <property type="match status" value="1"/>
</dbReference>
<dbReference type="EMBL" id="CAFBMK010000025">
    <property type="protein sequence ID" value="CAB4902791.1"/>
    <property type="molecule type" value="Genomic_DNA"/>
</dbReference>
<evidence type="ECO:0000259" key="1">
    <source>
        <dbReference type="PROSITE" id="PS51192"/>
    </source>
</evidence>
<dbReference type="InterPro" id="IPR006935">
    <property type="entry name" value="Helicase/UvrB_N"/>
</dbReference>
<dbReference type="PANTHER" id="PTHR47396:SF1">
    <property type="entry name" value="ATP-DEPENDENT HELICASE IRC3-RELATED"/>
    <property type="match status" value="1"/>
</dbReference>
<dbReference type="InterPro" id="IPR014001">
    <property type="entry name" value="Helicase_ATP-bd"/>
</dbReference>